<evidence type="ECO:0000256" key="11">
    <source>
        <dbReference type="ARBA" id="ARBA00034524"/>
    </source>
</evidence>
<dbReference type="GO" id="GO:0008412">
    <property type="term" value="F:4-hydroxybenzoate polyprenyltransferase activity"/>
    <property type="evidence" value="ECO:0007669"/>
    <property type="project" value="UniProtKB-EC"/>
</dbReference>
<keyword evidence="6 13" id="KW-0808">Transferase</keyword>
<gene>
    <name evidence="13" type="primary">ubiA</name>
    <name evidence="13" type="ORF">ENSA5_49100</name>
</gene>
<dbReference type="GO" id="GO:0005886">
    <property type="term" value="C:plasma membrane"/>
    <property type="evidence" value="ECO:0007669"/>
    <property type="project" value="TreeGrafter"/>
</dbReference>
<comment type="caution">
    <text evidence="13">The sequence shown here is derived from an EMBL/GenBank/DDBJ whole genome shotgun (WGS) entry which is preliminary data.</text>
</comment>
<accession>A0A2S9XHR1</accession>
<dbReference type="GO" id="GO:0006744">
    <property type="term" value="P:ubiquinone biosynthetic process"/>
    <property type="evidence" value="ECO:0007669"/>
    <property type="project" value="UniProtKB-KW"/>
</dbReference>
<dbReference type="EMBL" id="PVNK01000211">
    <property type="protein sequence ID" value="PRP92402.1"/>
    <property type="molecule type" value="Genomic_DNA"/>
</dbReference>
<dbReference type="OrthoDB" id="9782418at2"/>
<comment type="cofactor">
    <cofactor evidence="1">
        <name>Mg(2+)</name>
        <dbReference type="ChEBI" id="CHEBI:18420"/>
    </cofactor>
</comment>
<dbReference type="AlphaFoldDB" id="A0A2S9XHR1"/>
<dbReference type="CDD" id="cd13959">
    <property type="entry name" value="PT_UbiA_COQ2"/>
    <property type="match status" value="1"/>
</dbReference>
<reference evidence="13 14" key="1">
    <citation type="submission" date="2018-03" db="EMBL/GenBank/DDBJ databases">
        <title>Draft Genome Sequences of the Obligatory Marine Myxobacteria Enhygromyxa salina SWB005.</title>
        <authorList>
            <person name="Poehlein A."/>
            <person name="Moghaddam J.A."/>
            <person name="Harms H."/>
            <person name="Alanjari M."/>
            <person name="Koenig G.M."/>
            <person name="Daniel R."/>
            <person name="Schaeberle T.F."/>
        </authorList>
    </citation>
    <scope>NUCLEOTIDE SEQUENCE [LARGE SCALE GENOMIC DNA]</scope>
    <source>
        <strain evidence="13 14">SWB005</strain>
    </source>
</reference>
<evidence type="ECO:0000256" key="7">
    <source>
        <dbReference type="ARBA" id="ARBA00022688"/>
    </source>
</evidence>
<feature type="transmembrane region" description="Helical" evidence="12">
    <location>
        <begin position="110"/>
        <end position="130"/>
    </location>
</feature>
<evidence type="ECO:0000256" key="9">
    <source>
        <dbReference type="ARBA" id="ARBA00022989"/>
    </source>
</evidence>
<evidence type="ECO:0000256" key="5">
    <source>
        <dbReference type="ARBA" id="ARBA00022519"/>
    </source>
</evidence>
<keyword evidence="5" id="KW-0997">Cell inner membrane</keyword>
<name>A0A2S9XHR1_9BACT</name>
<dbReference type="PANTHER" id="PTHR11048:SF28">
    <property type="entry name" value="4-HYDROXYBENZOATE POLYPRENYLTRANSFERASE, MITOCHONDRIAL"/>
    <property type="match status" value="1"/>
</dbReference>
<evidence type="ECO:0000256" key="10">
    <source>
        <dbReference type="ARBA" id="ARBA00023136"/>
    </source>
</evidence>
<feature type="transmembrane region" description="Helical" evidence="12">
    <location>
        <begin position="28"/>
        <end position="48"/>
    </location>
</feature>
<dbReference type="InterPro" id="IPR000537">
    <property type="entry name" value="UbiA_prenyltransferase"/>
</dbReference>
<feature type="transmembrane region" description="Helical" evidence="12">
    <location>
        <begin position="161"/>
        <end position="180"/>
    </location>
</feature>
<dbReference type="NCBIfam" id="TIGR01475">
    <property type="entry name" value="ubiA_other"/>
    <property type="match status" value="1"/>
</dbReference>
<keyword evidence="4" id="KW-1003">Cell membrane</keyword>
<keyword evidence="9 12" id="KW-1133">Transmembrane helix</keyword>
<dbReference type="InterPro" id="IPR044878">
    <property type="entry name" value="UbiA_sf"/>
</dbReference>
<evidence type="ECO:0000256" key="2">
    <source>
        <dbReference type="ARBA" id="ARBA00004141"/>
    </source>
</evidence>
<dbReference type="EC" id="2.5.1.39" evidence="11"/>
<dbReference type="FunFam" id="1.10.357.140:FF:000008">
    <property type="entry name" value="4-hydroxybenzoate octaprenyltransferase"/>
    <property type="match status" value="1"/>
</dbReference>
<evidence type="ECO:0000256" key="3">
    <source>
        <dbReference type="ARBA" id="ARBA00005985"/>
    </source>
</evidence>
<sequence length="314" mass="32715">MAEGETVKPAEKTAPGGVWTTLVRYASLVKISHTIFGLPFTLAAGILAHRAAVHEGLGDGVGMTALKLVWIVVAFTGARTTAMGFNRIVDRKIDAANPRTATRELPAGAISLRAAVALTSLAALVFIGAAAALGPVALALSPLCLVVICGYSLFKRFSWAAHLILGVALSLGPAGAWVAVTGGLDGFAIPGVMMVAVATWVAGFDVIYSLQDHDYDAEVGLHSIPVAFGVRGALWFSALLHVVTAAALVALQLLAGLGVAHIVGAVAVVAILIYEHWIVRPDDLSRIDKAFFDLNGWISIAYFAAMMIDVLVLA</sequence>
<dbReference type="RefSeq" id="WP_106394164.1">
    <property type="nucleotide sequence ID" value="NZ_PVNK01000211.1"/>
</dbReference>
<protein>
    <recommendedName>
        <fullName evidence="11">4-hydroxybenzoate polyprenyltransferase</fullName>
        <ecNumber evidence="11">2.5.1.39</ecNumber>
    </recommendedName>
</protein>
<evidence type="ECO:0000256" key="8">
    <source>
        <dbReference type="ARBA" id="ARBA00022692"/>
    </source>
</evidence>
<evidence type="ECO:0000256" key="4">
    <source>
        <dbReference type="ARBA" id="ARBA00022475"/>
    </source>
</evidence>
<dbReference type="Pfam" id="PF01040">
    <property type="entry name" value="UbiA"/>
    <property type="match status" value="1"/>
</dbReference>
<keyword evidence="10 12" id="KW-0472">Membrane</keyword>
<feature type="transmembrane region" description="Helical" evidence="12">
    <location>
        <begin position="219"/>
        <end position="243"/>
    </location>
</feature>
<keyword evidence="7" id="KW-0831">Ubiquinone biosynthesis</keyword>
<comment type="subcellular location">
    <subcellularLocation>
        <location evidence="2">Membrane</location>
        <topology evidence="2">Multi-pass membrane protein</topology>
    </subcellularLocation>
</comment>
<comment type="similarity">
    <text evidence="3">Belongs to the UbiA prenyltransferase family.</text>
</comment>
<dbReference type="InterPro" id="IPR039653">
    <property type="entry name" value="Prenyltransferase"/>
</dbReference>
<feature type="transmembrane region" description="Helical" evidence="12">
    <location>
        <begin position="294"/>
        <end position="313"/>
    </location>
</feature>
<dbReference type="InterPro" id="IPR006371">
    <property type="entry name" value="Polyprenyltransferase_UbiA-li"/>
</dbReference>
<keyword evidence="8 12" id="KW-0812">Transmembrane</keyword>
<evidence type="ECO:0000313" key="14">
    <source>
        <dbReference type="Proteomes" id="UP000237968"/>
    </source>
</evidence>
<evidence type="ECO:0000256" key="12">
    <source>
        <dbReference type="SAM" id="Phobius"/>
    </source>
</evidence>
<feature type="transmembrane region" description="Helical" evidence="12">
    <location>
        <begin position="68"/>
        <end position="89"/>
    </location>
</feature>
<dbReference type="FunFam" id="1.20.120.1780:FF:000001">
    <property type="entry name" value="4-hydroxybenzoate octaprenyltransferase"/>
    <property type="match status" value="1"/>
</dbReference>
<keyword evidence="14" id="KW-1185">Reference proteome</keyword>
<feature type="transmembrane region" description="Helical" evidence="12">
    <location>
        <begin position="136"/>
        <end position="154"/>
    </location>
</feature>
<feature type="transmembrane region" description="Helical" evidence="12">
    <location>
        <begin position="186"/>
        <end position="207"/>
    </location>
</feature>
<evidence type="ECO:0000313" key="13">
    <source>
        <dbReference type="EMBL" id="PRP92402.1"/>
    </source>
</evidence>
<feature type="transmembrane region" description="Helical" evidence="12">
    <location>
        <begin position="249"/>
        <end position="274"/>
    </location>
</feature>
<organism evidence="13 14">
    <name type="scientific">Enhygromyxa salina</name>
    <dbReference type="NCBI Taxonomy" id="215803"/>
    <lineage>
        <taxon>Bacteria</taxon>
        <taxon>Pseudomonadati</taxon>
        <taxon>Myxococcota</taxon>
        <taxon>Polyangia</taxon>
        <taxon>Nannocystales</taxon>
        <taxon>Nannocystaceae</taxon>
        <taxon>Enhygromyxa</taxon>
    </lineage>
</organism>
<dbReference type="Gene3D" id="1.10.357.140">
    <property type="entry name" value="UbiA prenyltransferase"/>
    <property type="match status" value="1"/>
</dbReference>
<dbReference type="Proteomes" id="UP000237968">
    <property type="component" value="Unassembled WGS sequence"/>
</dbReference>
<proteinExistence type="inferred from homology"/>
<dbReference type="PANTHER" id="PTHR11048">
    <property type="entry name" value="PRENYLTRANSFERASES"/>
    <property type="match status" value="1"/>
</dbReference>
<dbReference type="Gene3D" id="1.20.120.1780">
    <property type="entry name" value="UbiA prenyltransferase"/>
    <property type="match status" value="1"/>
</dbReference>
<evidence type="ECO:0000256" key="1">
    <source>
        <dbReference type="ARBA" id="ARBA00001946"/>
    </source>
</evidence>
<evidence type="ECO:0000256" key="6">
    <source>
        <dbReference type="ARBA" id="ARBA00022679"/>
    </source>
</evidence>